<organism evidence="4 5">
    <name type="scientific">Ligilactobacillus ubinensis</name>
    <dbReference type="NCBI Taxonomy" id="2876789"/>
    <lineage>
        <taxon>Bacteria</taxon>
        <taxon>Bacillati</taxon>
        <taxon>Bacillota</taxon>
        <taxon>Bacilli</taxon>
        <taxon>Lactobacillales</taxon>
        <taxon>Lactobacillaceae</taxon>
        <taxon>Ligilactobacillus</taxon>
    </lineage>
</organism>
<dbReference type="InterPro" id="IPR003439">
    <property type="entry name" value="ABC_transporter-like_ATP-bd"/>
</dbReference>
<dbReference type="Proteomes" id="UP001139006">
    <property type="component" value="Unassembled WGS sequence"/>
</dbReference>
<dbReference type="AlphaFoldDB" id="A0A9X2FJJ8"/>
<reference evidence="4 5" key="1">
    <citation type="journal article" date="2023" name="Int. J. Syst. Evol. Microbiol.">
        <title>Ligilactobacillus ubinensis sp. nov., a novel species isolated from the wild ferment of a durian fruit (Durio zibethinus).</title>
        <authorList>
            <person name="Heng Y.C."/>
            <person name="Menon N."/>
            <person name="Chen B."/>
            <person name="Loo B.Z.L."/>
            <person name="Wong G.W.J."/>
            <person name="Lim A.C.H."/>
            <person name="Silvaraju S."/>
            <person name="Kittelmann S."/>
        </authorList>
    </citation>
    <scope>NUCLEOTIDE SEQUENCE [LARGE SCALE GENOMIC DNA]</scope>
    <source>
        <strain evidence="4 5">WILCCON 0076</strain>
    </source>
</reference>
<evidence type="ECO:0000256" key="2">
    <source>
        <dbReference type="ARBA" id="ARBA00022840"/>
    </source>
</evidence>
<evidence type="ECO:0000313" key="5">
    <source>
        <dbReference type="Proteomes" id="UP001139006"/>
    </source>
</evidence>
<evidence type="ECO:0000313" key="4">
    <source>
        <dbReference type="EMBL" id="MCP0886570.1"/>
    </source>
</evidence>
<sequence length="288" mass="32591">MKGIQIQGVEKSFSKRKILQELDFTFEAHKIYGLLGRNGAGKSTLLNIITDRIFATSGQVIVDGEVAKNNDAALSKIYLSSEMNAYPASIRLEKIFKMTELFYGDFDYTLANNLAKQFDLDLQQKFGKLSTGYRNIFKFIVALGVPAEYIFLDEPTLGLDANHRDLLYQSLSTSYIERPRTFVIATHLIGEVASLLERVVVIDQGQVIINGDLEDVLEQSYLISGPEKEVSEYTKNLNVIGKERLGKISSYYVYGKLDDECFLPDVVTIEHLDLQQLFIHLTNPRKEQ</sequence>
<dbReference type="GO" id="GO:0005524">
    <property type="term" value="F:ATP binding"/>
    <property type="evidence" value="ECO:0007669"/>
    <property type="project" value="UniProtKB-KW"/>
</dbReference>
<dbReference type="SUPFAM" id="SSF52540">
    <property type="entry name" value="P-loop containing nucleoside triphosphate hydrolases"/>
    <property type="match status" value="1"/>
</dbReference>
<keyword evidence="5" id="KW-1185">Reference proteome</keyword>
<dbReference type="GO" id="GO:0016887">
    <property type="term" value="F:ATP hydrolysis activity"/>
    <property type="evidence" value="ECO:0007669"/>
    <property type="project" value="InterPro"/>
</dbReference>
<dbReference type="Gene3D" id="3.40.50.300">
    <property type="entry name" value="P-loop containing nucleotide triphosphate hydrolases"/>
    <property type="match status" value="1"/>
</dbReference>
<keyword evidence="1" id="KW-0547">Nucleotide-binding</keyword>
<gene>
    <name evidence="4" type="ORF">LB941_04365</name>
</gene>
<dbReference type="EMBL" id="JAIULA010000006">
    <property type="protein sequence ID" value="MCP0886570.1"/>
    <property type="molecule type" value="Genomic_DNA"/>
</dbReference>
<proteinExistence type="predicted"/>
<feature type="domain" description="ABC transporter" evidence="3">
    <location>
        <begin position="4"/>
        <end position="229"/>
    </location>
</feature>
<protein>
    <submittedName>
        <fullName evidence="4">ABC transporter ATP-binding protein</fullName>
    </submittedName>
</protein>
<evidence type="ECO:0000259" key="3">
    <source>
        <dbReference type="PROSITE" id="PS50893"/>
    </source>
</evidence>
<name>A0A9X2FJJ8_9LACO</name>
<accession>A0A9X2FJJ8</accession>
<dbReference type="InterPro" id="IPR003593">
    <property type="entry name" value="AAA+_ATPase"/>
</dbReference>
<comment type="caution">
    <text evidence="4">The sequence shown here is derived from an EMBL/GenBank/DDBJ whole genome shotgun (WGS) entry which is preliminary data.</text>
</comment>
<dbReference type="RefSeq" id="WP_253359797.1">
    <property type="nucleotide sequence ID" value="NZ_JAIULA010000006.1"/>
</dbReference>
<keyword evidence="2 4" id="KW-0067">ATP-binding</keyword>
<dbReference type="PROSITE" id="PS50893">
    <property type="entry name" value="ABC_TRANSPORTER_2"/>
    <property type="match status" value="1"/>
</dbReference>
<dbReference type="PANTHER" id="PTHR43158:SF5">
    <property type="entry name" value="ABC TRANSPORTER, ATP-BINDING PROTEIN"/>
    <property type="match status" value="1"/>
</dbReference>
<dbReference type="InterPro" id="IPR027417">
    <property type="entry name" value="P-loop_NTPase"/>
</dbReference>
<dbReference type="SMART" id="SM00382">
    <property type="entry name" value="AAA"/>
    <property type="match status" value="1"/>
</dbReference>
<dbReference type="PANTHER" id="PTHR43158">
    <property type="entry name" value="SKFA PEPTIDE EXPORT ATP-BINDING PROTEIN SKFE"/>
    <property type="match status" value="1"/>
</dbReference>
<dbReference type="Pfam" id="PF00005">
    <property type="entry name" value="ABC_tran"/>
    <property type="match status" value="1"/>
</dbReference>
<evidence type="ECO:0000256" key="1">
    <source>
        <dbReference type="ARBA" id="ARBA00022741"/>
    </source>
</evidence>